<dbReference type="InterPro" id="IPR002466">
    <property type="entry name" value="A_deamin"/>
</dbReference>
<name>A0AAE3XMW3_9BACT</name>
<feature type="signal peptide" evidence="1">
    <location>
        <begin position="1"/>
        <end position="19"/>
    </location>
</feature>
<proteinExistence type="predicted"/>
<dbReference type="RefSeq" id="WP_309941149.1">
    <property type="nucleotide sequence ID" value="NZ_AP025306.1"/>
</dbReference>
<accession>A0AAE3XMW3</accession>
<evidence type="ECO:0000313" key="4">
    <source>
        <dbReference type="Proteomes" id="UP001185092"/>
    </source>
</evidence>
<dbReference type="InterPro" id="IPR045916">
    <property type="entry name" value="DUF5777"/>
</dbReference>
<keyword evidence="1" id="KW-0732">Signal</keyword>
<dbReference type="GO" id="GO:0003723">
    <property type="term" value="F:RNA binding"/>
    <property type="evidence" value="ECO:0007669"/>
    <property type="project" value="InterPro"/>
</dbReference>
<evidence type="ECO:0000256" key="1">
    <source>
        <dbReference type="SAM" id="SignalP"/>
    </source>
</evidence>
<dbReference type="GO" id="GO:0004000">
    <property type="term" value="F:adenosine deaminase activity"/>
    <property type="evidence" value="ECO:0007669"/>
    <property type="project" value="InterPro"/>
</dbReference>
<dbReference type="GO" id="GO:0006396">
    <property type="term" value="P:RNA processing"/>
    <property type="evidence" value="ECO:0007669"/>
    <property type="project" value="InterPro"/>
</dbReference>
<dbReference type="EMBL" id="JAVDQD010000005">
    <property type="protein sequence ID" value="MDR6240846.1"/>
    <property type="molecule type" value="Genomic_DNA"/>
</dbReference>
<evidence type="ECO:0000259" key="2">
    <source>
        <dbReference type="PROSITE" id="PS50141"/>
    </source>
</evidence>
<feature type="chain" id="PRO_5041932255" description="A to I editase domain-containing protein" evidence="1">
    <location>
        <begin position="20"/>
        <end position="284"/>
    </location>
</feature>
<protein>
    <recommendedName>
        <fullName evidence="2">A to I editase domain-containing protein</fullName>
    </recommendedName>
</protein>
<dbReference type="Pfam" id="PF19089">
    <property type="entry name" value="DUF5777"/>
    <property type="match status" value="1"/>
</dbReference>
<evidence type="ECO:0000313" key="3">
    <source>
        <dbReference type="EMBL" id="MDR6240846.1"/>
    </source>
</evidence>
<sequence length="284" mass="32199">MRRIIFTLLVVFSLGKAVAQENELLNQLETLTPQKKYSQPAFKAMKIVNLQSTKLAEKGDMYMYVSHRFGSVKDGLDTFFGLDNANTKIQLIYGLTKYLQLGLSRESLRKTYAGSMKFKIFSQQDGMPVNIAGYATINLNSELDKERFPSLKYEDRLSYATQLLISRKMTNALSIELAPTYVRQNLVHEPFQEHDQLALGMGGRIKVSKRVSFNLDYVYNFSRSELSVFKNPLSVGMDIETGGHVFQLLFTNAQSTNEPGFISNAEGNWAEGDVFFGFNIVRVF</sequence>
<keyword evidence="4" id="KW-1185">Reference proteome</keyword>
<dbReference type="PROSITE" id="PS50141">
    <property type="entry name" value="A_DEAMIN_EDITASE"/>
    <property type="match status" value="1"/>
</dbReference>
<dbReference type="AlphaFoldDB" id="A0AAE3XMW3"/>
<dbReference type="Proteomes" id="UP001185092">
    <property type="component" value="Unassembled WGS sequence"/>
</dbReference>
<gene>
    <name evidence="3" type="ORF">HNQ88_003922</name>
</gene>
<organism evidence="3 4">
    <name type="scientific">Aureibacter tunicatorum</name>
    <dbReference type="NCBI Taxonomy" id="866807"/>
    <lineage>
        <taxon>Bacteria</taxon>
        <taxon>Pseudomonadati</taxon>
        <taxon>Bacteroidota</taxon>
        <taxon>Cytophagia</taxon>
        <taxon>Cytophagales</taxon>
        <taxon>Persicobacteraceae</taxon>
        <taxon>Aureibacter</taxon>
    </lineage>
</organism>
<comment type="caution">
    <text evidence="3">The sequence shown here is derived from an EMBL/GenBank/DDBJ whole genome shotgun (WGS) entry which is preliminary data.</text>
</comment>
<feature type="domain" description="A to I editase" evidence="2">
    <location>
        <begin position="114"/>
        <end position="284"/>
    </location>
</feature>
<reference evidence="3" key="1">
    <citation type="submission" date="2023-07" db="EMBL/GenBank/DDBJ databases">
        <title>Genomic Encyclopedia of Type Strains, Phase IV (KMG-IV): sequencing the most valuable type-strain genomes for metagenomic binning, comparative biology and taxonomic classification.</title>
        <authorList>
            <person name="Goeker M."/>
        </authorList>
    </citation>
    <scope>NUCLEOTIDE SEQUENCE</scope>
    <source>
        <strain evidence="3">DSM 26174</strain>
    </source>
</reference>